<evidence type="ECO:0000256" key="5">
    <source>
        <dbReference type="ARBA" id="ARBA00023145"/>
    </source>
</evidence>
<gene>
    <name evidence="9" type="primary">panD</name>
    <name evidence="14" type="ORF">HZB08_00675</name>
</gene>
<dbReference type="HAMAP" id="MF_00446">
    <property type="entry name" value="PanD"/>
    <property type="match status" value="1"/>
</dbReference>
<evidence type="ECO:0000313" key="14">
    <source>
        <dbReference type="EMBL" id="MBI5078521.1"/>
    </source>
</evidence>
<keyword evidence="1 9" id="KW-0963">Cytoplasm</keyword>
<dbReference type="GO" id="GO:0005829">
    <property type="term" value="C:cytosol"/>
    <property type="evidence" value="ECO:0007669"/>
    <property type="project" value="TreeGrafter"/>
</dbReference>
<dbReference type="EMBL" id="JACRKR010000033">
    <property type="protein sequence ID" value="MBI5078521.1"/>
    <property type="molecule type" value="Genomic_DNA"/>
</dbReference>
<accession>A0A9D6UNM5</accession>
<evidence type="ECO:0000256" key="1">
    <source>
        <dbReference type="ARBA" id="ARBA00022490"/>
    </source>
</evidence>
<keyword evidence="4 9" id="KW-0068">Autocatalytic cleavage</keyword>
<dbReference type="PIRSF" id="PIRSF006246">
    <property type="entry name" value="Asp_decarbox"/>
    <property type="match status" value="1"/>
</dbReference>
<dbReference type="Proteomes" id="UP000808761">
    <property type="component" value="Unassembled WGS sequence"/>
</dbReference>
<dbReference type="NCBIfam" id="TIGR00223">
    <property type="entry name" value="panD"/>
    <property type="match status" value="1"/>
</dbReference>
<evidence type="ECO:0000256" key="6">
    <source>
        <dbReference type="ARBA" id="ARBA00023239"/>
    </source>
</evidence>
<evidence type="ECO:0000256" key="7">
    <source>
        <dbReference type="ARBA" id="ARBA00023270"/>
    </source>
</evidence>
<dbReference type="Pfam" id="PF02261">
    <property type="entry name" value="Asp_decarbox"/>
    <property type="match status" value="1"/>
</dbReference>
<dbReference type="Gene3D" id="2.40.40.20">
    <property type="match status" value="1"/>
</dbReference>
<keyword evidence="3 9" id="KW-0210">Decarboxylase</keyword>
<evidence type="ECO:0000256" key="4">
    <source>
        <dbReference type="ARBA" id="ARBA00022813"/>
    </source>
</evidence>
<evidence type="ECO:0000256" key="13">
    <source>
        <dbReference type="PIRSR" id="PIRSR006246-5"/>
    </source>
</evidence>
<comment type="cofactor">
    <cofactor evidence="9 10">
        <name>pyruvate</name>
        <dbReference type="ChEBI" id="CHEBI:15361"/>
    </cofactor>
    <text evidence="9 10">Binds 1 pyruvoyl group covalently per subunit.</text>
</comment>
<dbReference type="GO" id="GO:0006523">
    <property type="term" value="P:alanine biosynthetic process"/>
    <property type="evidence" value="ECO:0007669"/>
    <property type="project" value="InterPro"/>
</dbReference>
<keyword evidence="2 9" id="KW-0566">Pantothenate biosynthesis</keyword>
<comment type="subunit">
    <text evidence="9">Heterooctamer of four alpha and four beta subunits.</text>
</comment>
<dbReference type="InterPro" id="IPR003190">
    <property type="entry name" value="Asp_decarbox"/>
</dbReference>
<comment type="PTM">
    <text evidence="9 12">Is synthesized initially as an inactive proenzyme, which is activated by self-cleavage at a specific serine bond to produce a beta-subunit with a hydroxyl group at its C-terminus and an alpha-subunit with a pyruvoyl group at its N-terminus.</text>
</comment>
<proteinExistence type="inferred from homology"/>
<feature type="chain" id="PRO_5039766123" description="Aspartate 1-decarboxylase beta chain" evidence="9 13">
    <location>
        <begin position="1"/>
        <end position="24"/>
    </location>
</feature>
<dbReference type="PANTHER" id="PTHR21012:SF0">
    <property type="entry name" value="ASPARTATE 1-DECARBOXYLASE"/>
    <property type="match status" value="1"/>
</dbReference>
<dbReference type="SUPFAM" id="SSF50692">
    <property type="entry name" value="ADC-like"/>
    <property type="match status" value="1"/>
</dbReference>
<feature type="active site" description="Proton donor" evidence="9 10">
    <location>
        <position position="58"/>
    </location>
</feature>
<name>A0A9D6UNM5_UNCSA</name>
<keyword evidence="8 9" id="KW-0670">Pyruvate</keyword>
<comment type="catalytic activity">
    <reaction evidence="9">
        <text>L-aspartate + H(+) = beta-alanine + CO2</text>
        <dbReference type="Rhea" id="RHEA:19497"/>
        <dbReference type="ChEBI" id="CHEBI:15378"/>
        <dbReference type="ChEBI" id="CHEBI:16526"/>
        <dbReference type="ChEBI" id="CHEBI:29991"/>
        <dbReference type="ChEBI" id="CHEBI:57966"/>
        <dbReference type="EC" id="4.1.1.11"/>
    </reaction>
</comment>
<comment type="subcellular location">
    <subcellularLocation>
        <location evidence="9">Cytoplasm</location>
    </subcellularLocation>
</comment>
<reference evidence="14" key="1">
    <citation type="submission" date="2020-07" db="EMBL/GenBank/DDBJ databases">
        <title>Huge and variable diversity of episymbiotic CPR bacteria and DPANN archaea in groundwater ecosystems.</title>
        <authorList>
            <person name="He C.Y."/>
            <person name="Keren R."/>
            <person name="Whittaker M."/>
            <person name="Farag I.F."/>
            <person name="Doudna J."/>
            <person name="Cate J.H.D."/>
            <person name="Banfield J.F."/>
        </authorList>
    </citation>
    <scope>NUCLEOTIDE SEQUENCE</scope>
    <source>
        <strain evidence="14">NC_groundwater_1860_Pr3_B-0.1um_51_7</strain>
    </source>
</reference>
<evidence type="ECO:0000256" key="10">
    <source>
        <dbReference type="PIRSR" id="PIRSR006246-1"/>
    </source>
</evidence>
<evidence type="ECO:0000256" key="2">
    <source>
        <dbReference type="ARBA" id="ARBA00022655"/>
    </source>
</evidence>
<protein>
    <recommendedName>
        <fullName evidence="9">Aspartate 1-decarboxylase</fullName>
        <ecNumber evidence="9">4.1.1.11</ecNumber>
    </recommendedName>
    <alternativeName>
        <fullName evidence="9">Aspartate alpha-decarboxylase</fullName>
    </alternativeName>
    <component>
        <recommendedName>
            <fullName evidence="9">Aspartate 1-decarboxylase beta chain</fullName>
        </recommendedName>
    </component>
    <component>
        <recommendedName>
            <fullName evidence="9">Aspartate 1-decarboxylase alpha chain</fullName>
        </recommendedName>
    </component>
</protein>
<feature type="modified residue" description="Pyruvic acid (Ser)" evidence="9 12">
    <location>
        <position position="25"/>
    </location>
</feature>
<feature type="chain" id="PRO_5039766124" description="Aspartate 1-decarboxylase alpha chain" evidence="9 13">
    <location>
        <begin position="25"/>
        <end position="115"/>
    </location>
</feature>
<feature type="active site" description="Schiff-base intermediate with substrate; via pyruvic acid" evidence="9 10">
    <location>
        <position position="25"/>
    </location>
</feature>
<dbReference type="GO" id="GO:0004068">
    <property type="term" value="F:aspartate 1-decarboxylase activity"/>
    <property type="evidence" value="ECO:0007669"/>
    <property type="project" value="UniProtKB-UniRule"/>
</dbReference>
<dbReference type="AlphaFoldDB" id="A0A9D6UNM5"/>
<evidence type="ECO:0000256" key="12">
    <source>
        <dbReference type="PIRSR" id="PIRSR006246-3"/>
    </source>
</evidence>
<keyword evidence="7 9" id="KW-0704">Schiff base</keyword>
<comment type="pathway">
    <text evidence="9">Cofactor biosynthesis; (R)-pantothenate biosynthesis; beta-alanine from L-aspartate: step 1/1.</text>
</comment>
<dbReference type="CDD" id="cd06919">
    <property type="entry name" value="Asp_decarbox"/>
    <property type="match status" value="1"/>
</dbReference>
<evidence type="ECO:0000256" key="11">
    <source>
        <dbReference type="PIRSR" id="PIRSR006246-2"/>
    </source>
</evidence>
<dbReference type="PANTHER" id="PTHR21012">
    <property type="entry name" value="ASPARTATE 1-DECARBOXYLASE"/>
    <property type="match status" value="1"/>
</dbReference>
<comment type="caution">
    <text evidence="14">The sequence shown here is derived from an EMBL/GenBank/DDBJ whole genome shotgun (WGS) entry which is preliminary data.</text>
</comment>
<feature type="binding site" evidence="9 11">
    <location>
        <begin position="71"/>
        <end position="73"/>
    </location>
    <ligand>
        <name>substrate</name>
    </ligand>
</feature>
<sequence>MLITILKSKIHMATITDVLPHYEGSIGIDSALMKAAGLMPGEKVHVLNADNASRFETYVIEGKKGEISLRGPAARLGKKGNRVVILAYGHADQKEARRIKPKIVRVNAKNEIIRR</sequence>
<comment type="similarity">
    <text evidence="9">Belongs to the PanD family.</text>
</comment>
<evidence type="ECO:0000313" key="15">
    <source>
        <dbReference type="Proteomes" id="UP000808761"/>
    </source>
</evidence>
<organism evidence="14 15">
    <name type="scientific">Candidatus Saganbacteria bacterium</name>
    <dbReference type="NCBI Taxonomy" id="2575572"/>
    <lineage>
        <taxon>Bacteria</taxon>
        <taxon>Bacillati</taxon>
        <taxon>Saganbacteria</taxon>
    </lineage>
</organism>
<feature type="binding site" evidence="9 11">
    <location>
        <position position="57"/>
    </location>
    <ligand>
        <name>substrate</name>
    </ligand>
</feature>
<dbReference type="InterPro" id="IPR009010">
    <property type="entry name" value="Asp_de-COase-like_dom_sf"/>
</dbReference>
<dbReference type="GO" id="GO:0015940">
    <property type="term" value="P:pantothenate biosynthetic process"/>
    <property type="evidence" value="ECO:0007669"/>
    <property type="project" value="UniProtKB-UniRule"/>
</dbReference>
<dbReference type="EC" id="4.1.1.11" evidence="9"/>
<keyword evidence="5 9" id="KW-0865">Zymogen</keyword>
<evidence type="ECO:0000256" key="3">
    <source>
        <dbReference type="ARBA" id="ARBA00022793"/>
    </source>
</evidence>
<keyword evidence="6 9" id="KW-0456">Lyase</keyword>
<evidence type="ECO:0000256" key="9">
    <source>
        <dbReference type="HAMAP-Rule" id="MF_00446"/>
    </source>
</evidence>
<evidence type="ECO:0000256" key="8">
    <source>
        <dbReference type="ARBA" id="ARBA00023317"/>
    </source>
</evidence>
<comment type="function">
    <text evidence="9">Catalyzes the pyruvoyl-dependent decarboxylation of aspartate to produce beta-alanine.</text>
</comment>